<keyword evidence="1" id="KW-0963">Cytoplasm</keyword>
<dbReference type="GO" id="GO:0051287">
    <property type="term" value="F:NAD binding"/>
    <property type="evidence" value="ECO:0007669"/>
    <property type="project" value="InterPro"/>
</dbReference>
<reference evidence="7 8" key="1">
    <citation type="submission" date="2013-02" db="EMBL/GenBank/DDBJ databases">
        <title>The Genome Sequence of Lactobacillus catenaformis F0143.</title>
        <authorList>
            <consortium name="The Broad Institute Genome Sequencing Platform"/>
            <person name="Earl A."/>
            <person name="Ward D."/>
            <person name="Feldgarden M."/>
            <person name="Gevers D."/>
            <person name="Izard J."/>
            <person name="Blanton J.M."/>
            <person name="Mathney J."/>
            <person name="Dewhirst F.E."/>
            <person name="Young S.K."/>
            <person name="Zeng Q."/>
            <person name="Gargeya S."/>
            <person name="Fitzgerald M."/>
            <person name="Haas B."/>
            <person name="Abouelleil A."/>
            <person name="Alvarado L."/>
            <person name="Arachchi H.M."/>
            <person name="Berlin A."/>
            <person name="Chapman S.B."/>
            <person name="Gearin G."/>
            <person name="Goldberg J."/>
            <person name="Griggs A."/>
            <person name="Gujja S."/>
            <person name="Hansen M."/>
            <person name="Heiman D."/>
            <person name="Howarth C."/>
            <person name="Larimer J."/>
            <person name="Lui A."/>
            <person name="MacDonald P.J.P."/>
            <person name="McCowen C."/>
            <person name="Montmayeur A."/>
            <person name="Murphy C."/>
            <person name="Neiman D."/>
            <person name="Pearson M."/>
            <person name="Priest M."/>
            <person name="Roberts A."/>
            <person name="Saif S."/>
            <person name="Shea T."/>
            <person name="Sisk P."/>
            <person name="Stolte C."/>
            <person name="Sykes S."/>
            <person name="Wortman J."/>
            <person name="Nusbaum C."/>
            <person name="Birren B."/>
        </authorList>
    </citation>
    <scope>NUCLEOTIDE SEQUENCE [LARGE SCALE GENOMIC DNA]</scope>
    <source>
        <strain evidence="7 8">OT 569</strain>
    </source>
</reference>
<dbReference type="InterPro" id="IPR000534">
    <property type="entry name" value="Semialdehyde_DH_NAD-bd"/>
</dbReference>
<dbReference type="CDD" id="cd17896">
    <property type="entry name" value="AGPR_2_N"/>
    <property type="match status" value="1"/>
</dbReference>
<dbReference type="SUPFAM" id="SSF55347">
    <property type="entry name" value="Glyceraldehyde-3-phosphate dehydrogenase-like, C-terminal domain"/>
    <property type="match status" value="1"/>
</dbReference>
<dbReference type="GO" id="GO:0003942">
    <property type="term" value="F:N-acetyl-gamma-glutamyl-phosphate reductase activity"/>
    <property type="evidence" value="ECO:0007669"/>
    <property type="project" value="InterPro"/>
</dbReference>
<accession>M2P9V5</accession>
<dbReference type="OrthoDB" id="9801289at2"/>
<evidence type="ECO:0000313" key="7">
    <source>
        <dbReference type="EMBL" id="EMD17142.1"/>
    </source>
</evidence>
<dbReference type="Proteomes" id="UP000011758">
    <property type="component" value="Unassembled WGS sequence"/>
</dbReference>
<dbReference type="SUPFAM" id="SSF51735">
    <property type="entry name" value="NAD(P)-binding Rossmann-fold domains"/>
    <property type="match status" value="1"/>
</dbReference>
<dbReference type="GO" id="GO:0006526">
    <property type="term" value="P:L-arginine biosynthetic process"/>
    <property type="evidence" value="ECO:0007669"/>
    <property type="project" value="UniProtKB-KW"/>
</dbReference>
<organism evidence="7 8">
    <name type="scientific">Eggerthia catenaformis OT 569 = DSM 20559</name>
    <dbReference type="NCBI Taxonomy" id="999415"/>
    <lineage>
        <taxon>Bacteria</taxon>
        <taxon>Bacillati</taxon>
        <taxon>Bacillota</taxon>
        <taxon>Erysipelotrichia</taxon>
        <taxon>Erysipelotrichales</taxon>
        <taxon>Coprobacillaceae</taxon>
        <taxon>Eggerthia</taxon>
    </lineage>
</organism>
<evidence type="ECO:0000313" key="8">
    <source>
        <dbReference type="Proteomes" id="UP000011758"/>
    </source>
</evidence>
<sequence>MKKVYIDGGHGTTGLKIHDRLSQRKDIELIQIPYVNRHDLNKRKEALNSADIVFLCLPDDASKEAVSLITNKNTVVIDTSTAHRTHSSWVYGMAELSGYREQIRCAKRISNPGCHATGFIALIAPLIESGLINKDLHLSMTSITGYSGGGKRMIDDYEENHHYPAPRLYSLDASHKHLLEMKKICSLKYLPSFMPIVSNYYSGMETIIPLFKKDLNGSIEDIKKIYQQIYQGPIIKYFDHIDDYGYISATSRRGFDDMHITVAGNSDRIMLIACFDNLGKGASGAAIQNMNIVLGIKETEGLELGG</sequence>
<keyword evidence="8" id="KW-1185">Reference proteome</keyword>
<keyword evidence="5" id="KW-0560">Oxidoreductase</keyword>
<dbReference type="Pfam" id="PF22698">
    <property type="entry name" value="Semialdhyde_dhC_1"/>
    <property type="match status" value="1"/>
</dbReference>
<dbReference type="Pfam" id="PF01118">
    <property type="entry name" value="Semialdhyde_dh"/>
    <property type="match status" value="1"/>
</dbReference>
<dbReference type="RefSeq" id="WP_004801714.1">
    <property type="nucleotide sequence ID" value="NZ_AUGJ01000003.1"/>
</dbReference>
<evidence type="ECO:0000256" key="1">
    <source>
        <dbReference type="ARBA" id="ARBA00022490"/>
    </source>
</evidence>
<protein>
    <submittedName>
        <fullName evidence="7">N-acetyl-gamma-glutamyl-phosphate reductase</fullName>
    </submittedName>
</protein>
<dbReference type="PANTHER" id="PTHR32338:SF10">
    <property type="entry name" value="N-ACETYL-GAMMA-GLUTAMYL-PHOSPHATE REDUCTASE, CHLOROPLASTIC-RELATED"/>
    <property type="match status" value="1"/>
</dbReference>
<evidence type="ECO:0000256" key="5">
    <source>
        <dbReference type="ARBA" id="ARBA00023002"/>
    </source>
</evidence>
<name>M2P9V5_9FIRM</name>
<proteinExistence type="predicted"/>
<evidence type="ECO:0000256" key="3">
    <source>
        <dbReference type="ARBA" id="ARBA00022605"/>
    </source>
</evidence>
<dbReference type="STRING" id="999415.HMPREF9943_00513"/>
<dbReference type="CDD" id="cd23935">
    <property type="entry name" value="AGPR_2_C"/>
    <property type="match status" value="1"/>
</dbReference>
<gene>
    <name evidence="7" type="ORF">HMPREF9943_00513</name>
</gene>
<dbReference type="Gene3D" id="3.40.50.720">
    <property type="entry name" value="NAD(P)-binding Rossmann-like Domain"/>
    <property type="match status" value="1"/>
</dbReference>
<dbReference type="InterPro" id="IPR010136">
    <property type="entry name" value="AGPR_type-2"/>
</dbReference>
<dbReference type="SMART" id="SM00859">
    <property type="entry name" value="Semialdhyde_dh"/>
    <property type="match status" value="1"/>
</dbReference>
<dbReference type="NCBIfam" id="TIGR01851">
    <property type="entry name" value="argC_other"/>
    <property type="match status" value="1"/>
</dbReference>
<dbReference type="PANTHER" id="PTHR32338">
    <property type="entry name" value="N-ACETYL-GAMMA-GLUTAMYL-PHOSPHATE REDUCTASE, CHLOROPLASTIC-RELATED-RELATED"/>
    <property type="match status" value="1"/>
</dbReference>
<dbReference type="InterPro" id="IPR058924">
    <property type="entry name" value="AGPR_dimerisation_dom"/>
</dbReference>
<keyword evidence="4" id="KW-0521">NADP</keyword>
<dbReference type="BioCyc" id="ECAT999415-HMP:GTTI-530-MONOMER"/>
<dbReference type="InterPro" id="IPR050085">
    <property type="entry name" value="AGPR"/>
</dbReference>
<evidence type="ECO:0000256" key="4">
    <source>
        <dbReference type="ARBA" id="ARBA00022857"/>
    </source>
</evidence>
<keyword evidence="3" id="KW-0028">Amino-acid biosynthesis</keyword>
<dbReference type="InterPro" id="IPR036291">
    <property type="entry name" value="NAD(P)-bd_dom_sf"/>
</dbReference>
<dbReference type="GO" id="GO:0005737">
    <property type="term" value="C:cytoplasm"/>
    <property type="evidence" value="ECO:0007669"/>
    <property type="project" value="InterPro"/>
</dbReference>
<feature type="domain" description="Semialdehyde dehydrogenase NAD-binding" evidence="6">
    <location>
        <begin position="3"/>
        <end position="106"/>
    </location>
</feature>
<comment type="caution">
    <text evidence="7">The sequence shown here is derived from an EMBL/GenBank/DDBJ whole genome shotgun (WGS) entry which is preliminary data.</text>
</comment>
<dbReference type="Gene3D" id="3.30.360.10">
    <property type="entry name" value="Dihydrodipicolinate Reductase, domain 2"/>
    <property type="match status" value="1"/>
</dbReference>
<evidence type="ECO:0000259" key="6">
    <source>
        <dbReference type="SMART" id="SM00859"/>
    </source>
</evidence>
<dbReference type="eggNOG" id="COG0002">
    <property type="taxonomic scope" value="Bacteria"/>
</dbReference>
<dbReference type="PATRIC" id="fig|999415.3.peg.512"/>
<dbReference type="AlphaFoldDB" id="M2P9V5"/>
<dbReference type="EMBL" id="AGEJ01000010">
    <property type="protein sequence ID" value="EMD17142.1"/>
    <property type="molecule type" value="Genomic_DNA"/>
</dbReference>
<evidence type="ECO:0000256" key="2">
    <source>
        <dbReference type="ARBA" id="ARBA00022571"/>
    </source>
</evidence>
<keyword evidence="2" id="KW-0055">Arginine biosynthesis</keyword>